<dbReference type="EMBL" id="MT141815">
    <property type="protein sequence ID" value="QJA70721.1"/>
    <property type="molecule type" value="Genomic_DNA"/>
</dbReference>
<name>A0A6M3KX99_9ZZZZ</name>
<reference evidence="2" key="1">
    <citation type="submission" date="2020-03" db="EMBL/GenBank/DDBJ databases">
        <title>The deep terrestrial virosphere.</title>
        <authorList>
            <person name="Holmfeldt K."/>
            <person name="Nilsson E."/>
            <person name="Simone D."/>
            <person name="Lopez-Fernandez M."/>
            <person name="Wu X."/>
            <person name="de Brujin I."/>
            <person name="Lundin D."/>
            <person name="Andersson A."/>
            <person name="Bertilsson S."/>
            <person name="Dopson M."/>
        </authorList>
    </citation>
    <scope>NUCLEOTIDE SEQUENCE</scope>
    <source>
        <strain evidence="1">MM415A03580</strain>
        <strain evidence="2">MM415B03119</strain>
    </source>
</reference>
<dbReference type="AlphaFoldDB" id="A0A6M3KX99"/>
<proteinExistence type="predicted"/>
<gene>
    <name evidence="1" type="ORF">MM415A03580_0011</name>
    <name evidence="2" type="ORF">MM415B03119_0005</name>
</gene>
<dbReference type="EMBL" id="MT142660">
    <property type="protein sequence ID" value="QJA86803.1"/>
    <property type="molecule type" value="Genomic_DNA"/>
</dbReference>
<sequence length="81" mass="9354">MTQGRVEFAPYAIVKLEERGAVTRRDRLVEKVVDVPGWIDQFTLVSRRKTDSPGYDTFLRDIDPAWKPGEKRLVIVLPVKK</sequence>
<evidence type="ECO:0000313" key="2">
    <source>
        <dbReference type="EMBL" id="QJA86803.1"/>
    </source>
</evidence>
<protein>
    <submittedName>
        <fullName evidence="2">Uncharacterized protein</fullName>
    </submittedName>
</protein>
<accession>A0A6M3KX99</accession>
<organism evidence="2">
    <name type="scientific">viral metagenome</name>
    <dbReference type="NCBI Taxonomy" id="1070528"/>
    <lineage>
        <taxon>unclassified sequences</taxon>
        <taxon>metagenomes</taxon>
        <taxon>organismal metagenomes</taxon>
    </lineage>
</organism>
<evidence type="ECO:0000313" key="1">
    <source>
        <dbReference type="EMBL" id="QJA70721.1"/>
    </source>
</evidence>